<dbReference type="EMBL" id="FPBF01000003">
    <property type="protein sequence ID" value="SFT88511.1"/>
    <property type="molecule type" value="Genomic_DNA"/>
</dbReference>
<dbReference type="AlphaFoldDB" id="A0A1I7BN45"/>
<dbReference type="Proteomes" id="UP000199673">
    <property type="component" value="Unassembled WGS sequence"/>
</dbReference>
<evidence type="ECO:0000313" key="1">
    <source>
        <dbReference type="EMBL" id="SFT88511.1"/>
    </source>
</evidence>
<dbReference type="RefSeq" id="WP_091693579.1">
    <property type="nucleotide sequence ID" value="NZ_FPBF01000003.1"/>
</dbReference>
<protein>
    <recommendedName>
        <fullName evidence="3">HicA toxin of toxin-antitoxin</fullName>
    </recommendedName>
</protein>
<organism evidence="1 2">
    <name type="scientific">Algoriphagus locisalis</name>
    <dbReference type="NCBI Taxonomy" id="305507"/>
    <lineage>
        <taxon>Bacteria</taxon>
        <taxon>Pseudomonadati</taxon>
        <taxon>Bacteroidota</taxon>
        <taxon>Cytophagia</taxon>
        <taxon>Cytophagales</taxon>
        <taxon>Cyclobacteriaceae</taxon>
        <taxon>Algoriphagus</taxon>
    </lineage>
</organism>
<accession>A0A1I7BN45</accession>
<dbReference type="OrthoDB" id="129814at2"/>
<dbReference type="STRING" id="305507.SAMN04489724_2554"/>
<evidence type="ECO:0000313" key="2">
    <source>
        <dbReference type="Proteomes" id="UP000199673"/>
    </source>
</evidence>
<keyword evidence="2" id="KW-1185">Reference proteome</keyword>
<evidence type="ECO:0008006" key="3">
    <source>
        <dbReference type="Google" id="ProtNLM"/>
    </source>
</evidence>
<sequence length="86" mass="10161">MGKYEKILLKIMRGASDQNIDFEDLKRLLVIFGFEERIKGSHHIFSKSQVEEILNIQEKGGKAKPYQVKQVRNLILKYRLKLKDEK</sequence>
<gene>
    <name evidence="1" type="ORF">SAMN04489724_2554</name>
</gene>
<dbReference type="GO" id="GO:0003729">
    <property type="term" value="F:mRNA binding"/>
    <property type="evidence" value="ECO:0007669"/>
    <property type="project" value="InterPro"/>
</dbReference>
<reference evidence="2" key="1">
    <citation type="submission" date="2016-10" db="EMBL/GenBank/DDBJ databases">
        <authorList>
            <person name="Varghese N."/>
            <person name="Submissions S."/>
        </authorList>
    </citation>
    <scope>NUCLEOTIDE SEQUENCE [LARGE SCALE GENOMIC DNA]</scope>
    <source>
        <strain evidence="2">DSM 23445</strain>
    </source>
</reference>
<dbReference type="SUPFAM" id="SSF54786">
    <property type="entry name" value="YcfA/nrd intein domain"/>
    <property type="match status" value="1"/>
</dbReference>
<name>A0A1I7BN45_9BACT</name>
<proteinExistence type="predicted"/>